<dbReference type="GO" id="GO:0016705">
    <property type="term" value="F:oxidoreductase activity, acting on paired donors, with incorporation or reduction of molecular oxygen"/>
    <property type="evidence" value="ECO:0007669"/>
    <property type="project" value="InterPro"/>
</dbReference>
<keyword evidence="5" id="KW-0503">Monooxygenase</keyword>
<dbReference type="EMBL" id="CM007656">
    <property type="protein sequence ID" value="ONI02708.1"/>
    <property type="molecule type" value="Genomic_DNA"/>
</dbReference>
<evidence type="ECO:0000256" key="2">
    <source>
        <dbReference type="ARBA" id="ARBA00022723"/>
    </source>
</evidence>
<evidence type="ECO:0000256" key="5">
    <source>
        <dbReference type="ARBA" id="ARBA00023033"/>
    </source>
</evidence>
<accession>M5W2V4</accession>
<dbReference type="PANTHER" id="PTHR47947:SF3">
    <property type="entry name" value="CYTOCHROME P450 81D1-LIKE"/>
    <property type="match status" value="1"/>
</dbReference>
<evidence type="ECO:0008006" key="10">
    <source>
        <dbReference type="Google" id="ProtNLM"/>
    </source>
</evidence>
<keyword evidence="7" id="KW-0472">Membrane</keyword>
<evidence type="ECO:0000256" key="1">
    <source>
        <dbReference type="ARBA" id="ARBA00022617"/>
    </source>
</evidence>
<dbReference type="GO" id="GO:0004497">
    <property type="term" value="F:monooxygenase activity"/>
    <property type="evidence" value="ECO:0007669"/>
    <property type="project" value="UniProtKB-KW"/>
</dbReference>
<evidence type="ECO:0000256" key="3">
    <source>
        <dbReference type="ARBA" id="ARBA00023002"/>
    </source>
</evidence>
<reference evidence="8 9" key="1">
    <citation type="journal article" date="2013" name="Nat. Genet.">
        <title>The high-quality draft genome of peach (Prunus persica) identifies unique patterns of genetic diversity, domestication and genome evolution.</title>
        <authorList>
            <consortium name="International Peach Genome Initiative"/>
            <person name="Verde I."/>
            <person name="Abbott A.G."/>
            <person name="Scalabrin S."/>
            <person name="Jung S."/>
            <person name="Shu S."/>
            <person name="Marroni F."/>
            <person name="Zhebentyayeva T."/>
            <person name="Dettori M.T."/>
            <person name="Grimwood J."/>
            <person name="Cattonaro F."/>
            <person name="Zuccolo A."/>
            <person name="Rossini L."/>
            <person name="Jenkins J."/>
            <person name="Vendramin E."/>
            <person name="Meisel L.A."/>
            <person name="Decroocq V."/>
            <person name="Sosinski B."/>
            <person name="Prochnik S."/>
            <person name="Mitros T."/>
            <person name="Policriti A."/>
            <person name="Cipriani G."/>
            <person name="Dondini L."/>
            <person name="Ficklin S."/>
            <person name="Goodstein D.M."/>
            <person name="Xuan P."/>
            <person name="Del Fabbro C."/>
            <person name="Aramini V."/>
            <person name="Copetti D."/>
            <person name="Gonzalez S."/>
            <person name="Horner D.S."/>
            <person name="Falchi R."/>
            <person name="Lucas S."/>
            <person name="Mica E."/>
            <person name="Maldonado J."/>
            <person name="Lazzari B."/>
            <person name="Bielenberg D."/>
            <person name="Pirona R."/>
            <person name="Miculan M."/>
            <person name="Barakat A."/>
            <person name="Testolin R."/>
            <person name="Stella A."/>
            <person name="Tartarini S."/>
            <person name="Tonutti P."/>
            <person name="Arus P."/>
            <person name="Orellana A."/>
            <person name="Wells C."/>
            <person name="Main D."/>
            <person name="Vizzotto G."/>
            <person name="Silva H."/>
            <person name="Salamini F."/>
            <person name="Schmutz J."/>
            <person name="Morgante M."/>
            <person name="Rokhsar D.S."/>
        </authorList>
    </citation>
    <scope>NUCLEOTIDE SEQUENCE [LARGE SCALE GENOMIC DNA]</scope>
    <source>
        <strain evidence="9">cv. Nemared</strain>
    </source>
</reference>
<dbReference type="SUPFAM" id="SSF48264">
    <property type="entry name" value="Cytochrome P450"/>
    <property type="match status" value="1"/>
</dbReference>
<dbReference type="Gene3D" id="1.10.630.10">
    <property type="entry name" value="Cytochrome P450"/>
    <property type="match status" value="1"/>
</dbReference>
<feature type="transmembrane region" description="Helical" evidence="7">
    <location>
        <begin position="6"/>
        <end position="23"/>
    </location>
</feature>
<evidence type="ECO:0000256" key="7">
    <source>
        <dbReference type="SAM" id="Phobius"/>
    </source>
</evidence>
<keyword evidence="7" id="KW-0812">Transmembrane</keyword>
<dbReference type="Pfam" id="PF00067">
    <property type="entry name" value="p450"/>
    <property type="match status" value="1"/>
</dbReference>
<keyword evidence="9" id="KW-1185">Reference proteome</keyword>
<dbReference type="Gramene" id="ONI02708">
    <property type="protein sequence ID" value="ONI02708"/>
    <property type="gene ID" value="PRUPE_6G216900"/>
</dbReference>
<dbReference type="PANTHER" id="PTHR47947">
    <property type="entry name" value="CYTOCHROME P450 82C3-RELATED"/>
    <property type="match status" value="1"/>
</dbReference>
<feature type="compositionally biased region" description="Polar residues" evidence="6">
    <location>
        <begin position="175"/>
        <end position="187"/>
    </location>
</feature>
<gene>
    <name evidence="8" type="ORF">PRUPE_6G216900</name>
</gene>
<dbReference type="InterPro" id="IPR001128">
    <property type="entry name" value="Cyt_P450"/>
</dbReference>
<name>M5W2V4_PRUPE</name>
<dbReference type="GO" id="GO:0020037">
    <property type="term" value="F:heme binding"/>
    <property type="evidence" value="ECO:0007669"/>
    <property type="project" value="InterPro"/>
</dbReference>
<feature type="region of interest" description="Disordered" evidence="6">
    <location>
        <begin position="164"/>
        <end position="187"/>
    </location>
</feature>
<keyword evidence="1" id="KW-0349">Heme</keyword>
<sequence length="187" mass="21619">MEGILFYTFLSLIFILFTFNFFLRRTERCRPNHKILPPTPPSLLPLLGHLQIINEGFAHNGAKHLENFLPILNWFSKEGYEKKFVRIAERKSQPEHYTDQINKGLTLTFPNHISETLQLYPPGPLLAPRFSSGDCTTVGFNIPRDTILLANVWAIHRDPKPWEDAKSFKPERFEGNQNMSYKSTSTS</sequence>
<dbReference type="HOGENOM" id="CLU_1449971_0_0_1"/>
<dbReference type="eggNOG" id="KOG0156">
    <property type="taxonomic scope" value="Eukaryota"/>
</dbReference>
<organism evidence="8 9">
    <name type="scientific">Prunus persica</name>
    <name type="common">Peach</name>
    <name type="synonym">Amygdalus persica</name>
    <dbReference type="NCBI Taxonomy" id="3760"/>
    <lineage>
        <taxon>Eukaryota</taxon>
        <taxon>Viridiplantae</taxon>
        <taxon>Streptophyta</taxon>
        <taxon>Embryophyta</taxon>
        <taxon>Tracheophyta</taxon>
        <taxon>Spermatophyta</taxon>
        <taxon>Magnoliopsida</taxon>
        <taxon>eudicotyledons</taxon>
        <taxon>Gunneridae</taxon>
        <taxon>Pentapetalae</taxon>
        <taxon>rosids</taxon>
        <taxon>fabids</taxon>
        <taxon>Rosales</taxon>
        <taxon>Rosaceae</taxon>
        <taxon>Amygdaloideae</taxon>
        <taxon>Amygdaleae</taxon>
        <taxon>Prunus</taxon>
    </lineage>
</organism>
<dbReference type="AlphaFoldDB" id="M5W2V4"/>
<evidence type="ECO:0000313" key="8">
    <source>
        <dbReference type="EMBL" id="ONI02708.1"/>
    </source>
</evidence>
<evidence type="ECO:0000256" key="6">
    <source>
        <dbReference type="SAM" id="MobiDB-lite"/>
    </source>
</evidence>
<evidence type="ECO:0000256" key="4">
    <source>
        <dbReference type="ARBA" id="ARBA00023004"/>
    </source>
</evidence>
<feature type="compositionally biased region" description="Basic and acidic residues" evidence="6">
    <location>
        <begin position="164"/>
        <end position="174"/>
    </location>
</feature>
<keyword evidence="4" id="KW-0408">Iron</keyword>
<protein>
    <recommendedName>
        <fullName evidence="10">Cytochrome P450</fullName>
    </recommendedName>
</protein>
<dbReference type="InterPro" id="IPR050651">
    <property type="entry name" value="Plant_Cytochrome_P450_Monoox"/>
</dbReference>
<dbReference type="GO" id="GO:0005506">
    <property type="term" value="F:iron ion binding"/>
    <property type="evidence" value="ECO:0007669"/>
    <property type="project" value="InterPro"/>
</dbReference>
<dbReference type="Proteomes" id="UP000006882">
    <property type="component" value="Chromosome G6"/>
</dbReference>
<dbReference type="InterPro" id="IPR036396">
    <property type="entry name" value="Cyt_P450_sf"/>
</dbReference>
<keyword evidence="2" id="KW-0479">Metal-binding</keyword>
<keyword evidence="3" id="KW-0560">Oxidoreductase</keyword>
<keyword evidence="7" id="KW-1133">Transmembrane helix</keyword>
<evidence type="ECO:0000313" key="9">
    <source>
        <dbReference type="Proteomes" id="UP000006882"/>
    </source>
</evidence>
<proteinExistence type="predicted"/>